<comment type="caution">
    <text evidence="2">The sequence shown here is derived from an EMBL/GenBank/DDBJ whole genome shotgun (WGS) entry which is preliminary data.</text>
</comment>
<protein>
    <submittedName>
        <fullName evidence="2">Uncharacterized protein</fullName>
    </submittedName>
</protein>
<evidence type="ECO:0000313" key="2">
    <source>
        <dbReference type="EMBL" id="PHX56594.1"/>
    </source>
</evidence>
<dbReference type="OrthoDB" id="468233at2"/>
<proteinExistence type="predicted"/>
<dbReference type="RefSeq" id="WP_096829821.1">
    <property type="nucleotide sequence ID" value="NZ_NXIB02000016.1"/>
</dbReference>
<dbReference type="EMBL" id="NXIB02000016">
    <property type="protein sequence ID" value="PHX56594.1"/>
    <property type="molecule type" value="Genomic_DNA"/>
</dbReference>
<organism evidence="2 3">
    <name type="scientific">Tychonema bourrellyi FEM_GT703</name>
    <dbReference type="NCBI Taxonomy" id="2040638"/>
    <lineage>
        <taxon>Bacteria</taxon>
        <taxon>Bacillati</taxon>
        <taxon>Cyanobacteriota</taxon>
        <taxon>Cyanophyceae</taxon>
        <taxon>Oscillatoriophycideae</taxon>
        <taxon>Oscillatoriales</taxon>
        <taxon>Microcoleaceae</taxon>
        <taxon>Tychonema</taxon>
    </lineage>
</organism>
<accession>A0A2G4F482</accession>
<evidence type="ECO:0000256" key="1">
    <source>
        <dbReference type="SAM" id="MobiDB-lite"/>
    </source>
</evidence>
<evidence type="ECO:0000313" key="3">
    <source>
        <dbReference type="Proteomes" id="UP000226442"/>
    </source>
</evidence>
<dbReference type="AlphaFoldDB" id="A0A2G4F482"/>
<feature type="compositionally biased region" description="Basic and acidic residues" evidence="1">
    <location>
        <begin position="94"/>
        <end position="104"/>
    </location>
</feature>
<gene>
    <name evidence="2" type="ORF">CP500_004455</name>
</gene>
<keyword evidence="3" id="KW-1185">Reference proteome</keyword>
<feature type="region of interest" description="Disordered" evidence="1">
    <location>
        <begin position="76"/>
        <end position="104"/>
    </location>
</feature>
<dbReference type="Proteomes" id="UP000226442">
    <property type="component" value="Unassembled WGS sequence"/>
</dbReference>
<reference evidence="2" key="1">
    <citation type="submission" date="2017-10" db="EMBL/GenBank/DDBJ databases">
        <title>Draft genome sequence of the planktic cyanobacteria Tychonema bourrellyi isolated from alpine lentic freshwater.</title>
        <authorList>
            <person name="Tett A."/>
            <person name="Armanini F."/>
            <person name="Asnicar F."/>
            <person name="Boscaini A."/>
            <person name="Pasolli E."/>
            <person name="Zolfo M."/>
            <person name="Donati C."/>
            <person name="Salmaso N."/>
            <person name="Segata N."/>
        </authorList>
    </citation>
    <scope>NUCLEOTIDE SEQUENCE</scope>
    <source>
        <strain evidence="2">FEM_GT703</strain>
    </source>
</reference>
<sequence>MPQQESSAFPENFPDPKLPAAVEVDEMLTRIKHSHGHYYKVMNLEVWALVETLDQVFPGAWGHFMANRQVAVKQFLQRSRDPNSSVDAEEVEDKEERSRKQEES</sequence>
<name>A0A2G4F482_9CYAN</name>